<dbReference type="Gene3D" id="3.90.1640.10">
    <property type="entry name" value="inorganic pyrophosphatase (n-terminal core)"/>
    <property type="match status" value="1"/>
</dbReference>
<dbReference type="Pfam" id="PF02833">
    <property type="entry name" value="DHHA2"/>
    <property type="match status" value="1"/>
</dbReference>
<dbReference type="InterPro" id="IPR038763">
    <property type="entry name" value="DHH_sf"/>
</dbReference>
<keyword evidence="3" id="KW-0479">Metal-binding</keyword>
<organism evidence="8 9">
    <name type="scientific">Oryzias latipes</name>
    <name type="common">Japanese rice fish</name>
    <name type="synonym">Japanese killifish</name>
    <dbReference type="NCBI Taxonomy" id="8090"/>
    <lineage>
        <taxon>Eukaryota</taxon>
        <taxon>Metazoa</taxon>
        <taxon>Chordata</taxon>
        <taxon>Craniata</taxon>
        <taxon>Vertebrata</taxon>
        <taxon>Euteleostomi</taxon>
        <taxon>Actinopterygii</taxon>
        <taxon>Neopterygii</taxon>
        <taxon>Teleostei</taxon>
        <taxon>Neoteleostei</taxon>
        <taxon>Acanthomorphata</taxon>
        <taxon>Ovalentaria</taxon>
        <taxon>Atherinomorphae</taxon>
        <taxon>Beloniformes</taxon>
        <taxon>Adrianichthyidae</taxon>
        <taxon>Oryziinae</taxon>
        <taxon>Oryzias</taxon>
    </lineage>
</organism>
<dbReference type="FunFam" id="3.90.1640.10:FF:000004">
    <property type="entry name" value="Prune exopolyphosphatase 1"/>
    <property type="match status" value="1"/>
</dbReference>
<dbReference type="PANTHER" id="PTHR12112">
    <property type="entry name" value="BNIP - RELATED"/>
    <property type="match status" value="1"/>
</dbReference>
<reference evidence="8 9" key="1">
    <citation type="journal article" date="2007" name="Nature">
        <title>The medaka draft genome and insights into vertebrate genome evolution.</title>
        <authorList>
            <person name="Kasahara M."/>
            <person name="Naruse K."/>
            <person name="Sasaki S."/>
            <person name="Nakatani Y."/>
            <person name="Qu W."/>
            <person name="Ahsan B."/>
            <person name="Yamada T."/>
            <person name="Nagayasu Y."/>
            <person name="Doi K."/>
            <person name="Kasai Y."/>
            <person name="Jindo T."/>
            <person name="Kobayashi D."/>
            <person name="Shimada A."/>
            <person name="Toyoda A."/>
            <person name="Kuroki Y."/>
            <person name="Fujiyama A."/>
            <person name="Sasaki T."/>
            <person name="Shimizu A."/>
            <person name="Asakawa S."/>
            <person name="Shimizu N."/>
            <person name="Hashimoto S."/>
            <person name="Yang J."/>
            <person name="Lee Y."/>
            <person name="Matsushima K."/>
            <person name="Sugano S."/>
            <person name="Sakaizumi M."/>
            <person name="Narita T."/>
            <person name="Ohishi K."/>
            <person name="Haga S."/>
            <person name="Ohta F."/>
            <person name="Nomoto H."/>
            <person name="Nogata K."/>
            <person name="Morishita T."/>
            <person name="Endo T."/>
            <person name="Shin-I T."/>
            <person name="Takeda H."/>
            <person name="Morishita S."/>
            <person name="Kohara Y."/>
        </authorList>
    </citation>
    <scope>NUCLEOTIDE SEQUENCE [LARGE SCALE GENOMIC DNA]</scope>
    <source>
        <strain evidence="8 9">Hd-rR</strain>
    </source>
</reference>
<dbReference type="Pfam" id="PF01368">
    <property type="entry name" value="DHH"/>
    <property type="match status" value="1"/>
</dbReference>
<protein>
    <submittedName>
        <fullName evidence="8">Prune exopolyphosphatase</fullName>
    </submittedName>
</protein>
<dbReference type="SMART" id="SM01131">
    <property type="entry name" value="DHHA2"/>
    <property type="match status" value="1"/>
</dbReference>
<feature type="region of interest" description="Disordered" evidence="6">
    <location>
        <begin position="314"/>
        <end position="341"/>
    </location>
</feature>
<dbReference type="Proteomes" id="UP000001038">
    <property type="component" value="Chromosome 16"/>
</dbReference>
<dbReference type="InterPro" id="IPR004097">
    <property type="entry name" value="DHHA2"/>
</dbReference>
<dbReference type="GeneTree" id="ENSGT00450000040262"/>
<feature type="domain" description="DHHA2" evidence="7">
    <location>
        <begin position="199"/>
        <end position="311"/>
    </location>
</feature>
<keyword evidence="9" id="KW-1185">Reference proteome</keyword>
<keyword evidence="5" id="KW-0464">Manganese</keyword>
<evidence type="ECO:0000256" key="4">
    <source>
        <dbReference type="ARBA" id="ARBA00022801"/>
    </source>
</evidence>
<gene>
    <name evidence="8" type="primary">PRUNE1</name>
    <name evidence="8" type="synonym">prune</name>
</gene>
<evidence type="ECO:0000256" key="5">
    <source>
        <dbReference type="ARBA" id="ARBA00023211"/>
    </source>
</evidence>
<accession>A0A3B3IA85</accession>
<evidence type="ECO:0000313" key="9">
    <source>
        <dbReference type="Proteomes" id="UP000001038"/>
    </source>
</evidence>
<reference evidence="8" key="3">
    <citation type="submission" date="2025-09" db="UniProtKB">
        <authorList>
            <consortium name="Ensembl"/>
        </authorList>
    </citation>
    <scope>IDENTIFICATION</scope>
    <source>
        <strain evidence="8">Hd-rR</strain>
    </source>
</reference>
<dbReference type="AlphaFoldDB" id="A0A3B3IA85"/>
<dbReference type="Bgee" id="ENSORLG00000028213">
    <property type="expression patterns" value="Expressed in mesonephros and 14 other cell types or tissues"/>
</dbReference>
<dbReference type="GO" id="GO:0016462">
    <property type="term" value="F:pyrophosphatase activity"/>
    <property type="evidence" value="ECO:0007669"/>
    <property type="project" value="InterPro"/>
</dbReference>
<dbReference type="Gene3D" id="3.10.310.20">
    <property type="entry name" value="DHHA2 domain"/>
    <property type="match status" value="1"/>
</dbReference>
<dbReference type="InterPro" id="IPR038222">
    <property type="entry name" value="DHHA2_dom_sf"/>
</dbReference>
<evidence type="ECO:0000256" key="3">
    <source>
        <dbReference type="ARBA" id="ARBA00022723"/>
    </source>
</evidence>
<sequence length="364" mass="40434">SPGFHVVLGNEACDVDSMVSALAFAYFLSKTAHSDTVTLPLLNIPQSELVLRSDNVFLLRQAGLSPELLIFRDQLDLRALERAGRLRLTLVDHNVLPSDSYLEEAVVEVIDHHLLEREPNPTCSVTVEMVGSCATLVTEHIIQKAPEILDQQLAQLLYAMVLDCVNMDPAAGKVTPKDSQYAAALERRFPTLPPRGALFQSLQNAKFDVSLNTEQMILKDMKVVSETFNVAISVLYITLEEFFQRVGLEAELSSCCQKFGFDLLILMTISFTESREPIRELAVFSQSSRCREQGNRLASRKKLLPLVKAFLKEQSGDRCPGPGEEEESDVPPTPMNSLVEGCPLNEGLPQISAQDLQEKFSKLE</sequence>
<evidence type="ECO:0000313" key="8">
    <source>
        <dbReference type="Ensembl" id="ENSORLP00000040979.1"/>
    </source>
</evidence>
<dbReference type="InterPro" id="IPR001667">
    <property type="entry name" value="DDH_dom"/>
</dbReference>
<keyword evidence="4" id="KW-0378">Hydrolase</keyword>
<reference evidence="8" key="2">
    <citation type="submission" date="2025-08" db="UniProtKB">
        <authorList>
            <consortium name="Ensembl"/>
        </authorList>
    </citation>
    <scope>IDENTIFICATION</scope>
    <source>
        <strain evidence="8">Hd-rR</strain>
    </source>
</reference>
<dbReference type="GO" id="GO:0046872">
    <property type="term" value="F:metal ion binding"/>
    <property type="evidence" value="ECO:0007669"/>
    <property type="project" value="UniProtKB-KW"/>
</dbReference>
<evidence type="ECO:0000256" key="1">
    <source>
        <dbReference type="ARBA" id="ARBA00001936"/>
    </source>
</evidence>
<comment type="similarity">
    <text evidence="2">Belongs to the PPase class C family. Prune subfamily.</text>
</comment>
<dbReference type="PANTHER" id="PTHR12112:SF47">
    <property type="entry name" value="EXOPOLYPHOSPHATASE PRUNE1"/>
    <property type="match status" value="1"/>
</dbReference>
<comment type="cofactor">
    <cofactor evidence="1">
        <name>Mn(2+)</name>
        <dbReference type="ChEBI" id="CHEBI:29035"/>
    </cofactor>
</comment>
<evidence type="ECO:0000256" key="2">
    <source>
        <dbReference type="ARBA" id="ARBA00010331"/>
    </source>
</evidence>
<evidence type="ECO:0000259" key="7">
    <source>
        <dbReference type="SMART" id="SM01131"/>
    </source>
</evidence>
<dbReference type="SUPFAM" id="SSF64182">
    <property type="entry name" value="DHH phosphoesterases"/>
    <property type="match status" value="1"/>
</dbReference>
<proteinExistence type="inferred from homology"/>
<dbReference type="GO" id="GO:0005737">
    <property type="term" value="C:cytoplasm"/>
    <property type="evidence" value="ECO:0007669"/>
    <property type="project" value="InterPro"/>
</dbReference>
<dbReference type="Ensembl" id="ENSORLT00000037361.1">
    <property type="protein sequence ID" value="ENSORLP00000040979.1"/>
    <property type="gene ID" value="ENSORLG00000028213.1"/>
</dbReference>
<name>A0A3B3IA85_ORYLA</name>
<evidence type="ECO:0000256" key="6">
    <source>
        <dbReference type="SAM" id="MobiDB-lite"/>
    </source>
</evidence>